<dbReference type="Pfam" id="PF13560">
    <property type="entry name" value="HTH_31"/>
    <property type="match status" value="1"/>
</dbReference>
<evidence type="ECO:0000259" key="1">
    <source>
        <dbReference type="PROSITE" id="PS50943"/>
    </source>
</evidence>
<reference evidence="2 3" key="1">
    <citation type="submission" date="2020-04" db="EMBL/GenBank/DDBJ databases">
        <title>Description of novel Gluconacetobacter.</title>
        <authorList>
            <person name="Sombolestani A."/>
        </authorList>
    </citation>
    <scope>NUCLEOTIDE SEQUENCE [LARGE SCALE GENOMIC DNA]</scope>
    <source>
        <strain evidence="2 3">LMG 27801</strain>
    </source>
</reference>
<dbReference type="GO" id="GO:0003677">
    <property type="term" value="F:DNA binding"/>
    <property type="evidence" value="ECO:0007669"/>
    <property type="project" value="InterPro"/>
</dbReference>
<dbReference type="SUPFAM" id="SSF47413">
    <property type="entry name" value="lambda repressor-like DNA-binding domains"/>
    <property type="match status" value="1"/>
</dbReference>
<keyword evidence="3" id="KW-1185">Reference proteome</keyword>
<accession>A0A7W4IWS8</accession>
<feature type="domain" description="HTH cro/C1-type" evidence="1">
    <location>
        <begin position="12"/>
        <end position="63"/>
    </location>
</feature>
<evidence type="ECO:0000313" key="2">
    <source>
        <dbReference type="EMBL" id="MBB2170452.1"/>
    </source>
</evidence>
<dbReference type="PROSITE" id="PS50943">
    <property type="entry name" value="HTH_CROC1"/>
    <property type="match status" value="1"/>
</dbReference>
<name>A0A7W4IWS8_9PROT</name>
<dbReference type="RefSeq" id="WP_182987893.1">
    <property type="nucleotide sequence ID" value="NZ_JABEQD010000032.1"/>
</dbReference>
<comment type="caution">
    <text evidence="2">The sequence shown here is derived from an EMBL/GenBank/DDBJ whole genome shotgun (WGS) entry which is preliminary data.</text>
</comment>
<organism evidence="2 3">
    <name type="scientific">Gluconacetobacter aggeris</name>
    <dbReference type="NCBI Taxonomy" id="1286186"/>
    <lineage>
        <taxon>Bacteria</taxon>
        <taxon>Pseudomonadati</taxon>
        <taxon>Pseudomonadota</taxon>
        <taxon>Alphaproteobacteria</taxon>
        <taxon>Acetobacterales</taxon>
        <taxon>Acetobacteraceae</taxon>
        <taxon>Gluconacetobacter</taxon>
    </lineage>
</organism>
<gene>
    <name evidence="2" type="ORF">HLH36_19325</name>
</gene>
<dbReference type="AlphaFoldDB" id="A0A7W4IWS8"/>
<protein>
    <submittedName>
        <fullName evidence="2">Helix-turn-helix transcriptional regulator</fullName>
    </submittedName>
</protein>
<dbReference type="Gene3D" id="1.10.260.40">
    <property type="entry name" value="lambda repressor-like DNA-binding domains"/>
    <property type="match status" value="1"/>
</dbReference>
<dbReference type="EMBL" id="JABEQD010000032">
    <property type="protein sequence ID" value="MBB2170452.1"/>
    <property type="molecule type" value="Genomic_DNA"/>
</dbReference>
<dbReference type="InterPro" id="IPR001387">
    <property type="entry name" value="Cro/C1-type_HTH"/>
</dbReference>
<evidence type="ECO:0000313" key="3">
    <source>
        <dbReference type="Proteomes" id="UP000559860"/>
    </source>
</evidence>
<proteinExistence type="predicted"/>
<dbReference type="Proteomes" id="UP000559860">
    <property type="component" value="Unassembled WGS sequence"/>
</dbReference>
<dbReference type="CDD" id="cd00093">
    <property type="entry name" value="HTH_XRE"/>
    <property type="match status" value="1"/>
</dbReference>
<dbReference type="InterPro" id="IPR010982">
    <property type="entry name" value="Lambda_DNA-bd_dom_sf"/>
</dbReference>
<sequence length="81" mass="8602">MSAIIPEQCLGARAMLRLKRDDLAKAAQVAVATLADFEAGRRTPHPRTIEAIRTALETAGVEFIAENGGGAGVRLRRSTDA</sequence>